<proteinExistence type="predicted"/>
<accession>A0AAV2F8F5</accession>
<evidence type="ECO:0000313" key="2">
    <source>
        <dbReference type="Proteomes" id="UP001497516"/>
    </source>
</evidence>
<dbReference type="AlphaFoldDB" id="A0AAV2F8F5"/>
<organism evidence="1 2">
    <name type="scientific">Linum trigynum</name>
    <dbReference type="NCBI Taxonomy" id="586398"/>
    <lineage>
        <taxon>Eukaryota</taxon>
        <taxon>Viridiplantae</taxon>
        <taxon>Streptophyta</taxon>
        <taxon>Embryophyta</taxon>
        <taxon>Tracheophyta</taxon>
        <taxon>Spermatophyta</taxon>
        <taxon>Magnoliopsida</taxon>
        <taxon>eudicotyledons</taxon>
        <taxon>Gunneridae</taxon>
        <taxon>Pentapetalae</taxon>
        <taxon>rosids</taxon>
        <taxon>fabids</taxon>
        <taxon>Malpighiales</taxon>
        <taxon>Linaceae</taxon>
        <taxon>Linum</taxon>
    </lineage>
</organism>
<sequence>MSQLCSPHIMGIPMSTLHNKASSLRLAMSTTLLQPLQTQLHCLDILGLAMELVQGIELEERDADVVHKSEQSDF</sequence>
<gene>
    <name evidence="1" type="ORF">LTRI10_LOCUS35029</name>
</gene>
<protein>
    <submittedName>
        <fullName evidence="1">Uncharacterized protein</fullName>
    </submittedName>
</protein>
<name>A0AAV2F8F5_9ROSI</name>
<evidence type="ECO:0000313" key="1">
    <source>
        <dbReference type="EMBL" id="CAL1394533.1"/>
    </source>
</evidence>
<keyword evidence="2" id="KW-1185">Reference proteome</keyword>
<dbReference type="EMBL" id="OZ034819">
    <property type="protein sequence ID" value="CAL1394533.1"/>
    <property type="molecule type" value="Genomic_DNA"/>
</dbReference>
<dbReference type="Proteomes" id="UP001497516">
    <property type="component" value="Chromosome 6"/>
</dbReference>
<reference evidence="1 2" key="1">
    <citation type="submission" date="2024-04" db="EMBL/GenBank/DDBJ databases">
        <authorList>
            <person name="Fracassetti M."/>
        </authorList>
    </citation>
    <scope>NUCLEOTIDE SEQUENCE [LARGE SCALE GENOMIC DNA]</scope>
</reference>